<organism evidence="9 10">
    <name type="scientific">Nitrospina watsonii</name>
    <dbReference type="NCBI Taxonomy" id="1323948"/>
    <lineage>
        <taxon>Bacteria</taxon>
        <taxon>Pseudomonadati</taxon>
        <taxon>Nitrospinota/Tectimicrobiota group</taxon>
        <taxon>Nitrospinota</taxon>
        <taxon>Nitrospinia</taxon>
        <taxon>Nitrospinales</taxon>
        <taxon>Nitrospinaceae</taxon>
        <taxon>Nitrospina</taxon>
    </lineage>
</organism>
<feature type="transmembrane region" description="Helical" evidence="7">
    <location>
        <begin position="455"/>
        <end position="473"/>
    </location>
</feature>
<evidence type="ECO:0000256" key="6">
    <source>
        <dbReference type="RuleBase" id="RU000320"/>
    </source>
</evidence>
<evidence type="ECO:0000313" key="10">
    <source>
        <dbReference type="Proteomes" id="UP001157733"/>
    </source>
</evidence>
<feature type="transmembrane region" description="Helical" evidence="7">
    <location>
        <begin position="235"/>
        <end position="254"/>
    </location>
</feature>
<keyword evidence="4 7" id="KW-1133">Transmembrane helix</keyword>
<evidence type="ECO:0000256" key="7">
    <source>
        <dbReference type="SAM" id="Phobius"/>
    </source>
</evidence>
<dbReference type="NCBIfam" id="TIGR01972">
    <property type="entry name" value="NDH_I_M"/>
    <property type="match status" value="1"/>
</dbReference>
<evidence type="ECO:0000256" key="3">
    <source>
        <dbReference type="ARBA" id="ARBA00022692"/>
    </source>
</evidence>
<comment type="similarity">
    <text evidence="2">Belongs to the complex I subunit 4 family.</text>
</comment>
<feature type="transmembrane region" description="Helical" evidence="7">
    <location>
        <begin position="209"/>
        <end position="228"/>
    </location>
</feature>
<dbReference type="InterPro" id="IPR010227">
    <property type="entry name" value="NADH_Q_OxRdtase_chainM/4"/>
</dbReference>
<feature type="domain" description="NADH:quinone oxidoreductase/Mrp antiporter transmembrane" evidence="8">
    <location>
        <begin position="125"/>
        <end position="421"/>
    </location>
</feature>
<sequence length="506" mass="55148">MLTTVLLIPLVAAILILFTDGNKAATIQKTATIAVLLTFLGSLVLLFGYDATNPEMQYVNSFQWVALLNIHFMIGVDGISLWMVVLTAFLSIMAVRFSAGQAENPKYFLALILLLETGMLGVFVSLDLILFYVFWEVMLIPTYFLIGLWGEGRRVYATTKFVLYTLVGSLLMLVGMIWLTVMHYTATHELTFDIQTLVHTAVPAGSEQLIMFLFFFLAFAIKVPVFPFHSWLPHAYVSCPIPVLILVTGAMSKTGAYGLIRFCLPLFPDVIHDWGTWIAAAAVGGIIYGAWIAIAQKDLKALVAYSSISHLGFVVLGIFAVNGNGMEGSVLQMVNHGIIAAALFIIVGIIEQRLGTRNLDEFSGLKKSMPILYGMFMLITLAALGLPGLNGFVGEFLILLGVWTSSILKDMAVLFVLGAGLTIVFAAIYMLFMFQGAMQEKGKNLPAGLKDVSEMEAGLLVPACILILFIGLYPKPFIDTMTASVHKALHIEKTVQIHSEGGGGGH</sequence>
<dbReference type="EMBL" id="OX336137">
    <property type="protein sequence ID" value="CAI2717843.1"/>
    <property type="molecule type" value="Genomic_DNA"/>
</dbReference>
<evidence type="ECO:0000313" key="9">
    <source>
        <dbReference type="EMBL" id="CAI2717843.1"/>
    </source>
</evidence>
<comment type="subcellular location">
    <subcellularLocation>
        <location evidence="1">Endomembrane system</location>
        <topology evidence="1">Multi-pass membrane protein</topology>
    </subcellularLocation>
    <subcellularLocation>
        <location evidence="6">Membrane</location>
        <topology evidence="6">Multi-pass membrane protein</topology>
    </subcellularLocation>
</comment>
<evidence type="ECO:0000256" key="4">
    <source>
        <dbReference type="ARBA" id="ARBA00022989"/>
    </source>
</evidence>
<evidence type="ECO:0000256" key="2">
    <source>
        <dbReference type="ARBA" id="ARBA00009025"/>
    </source>
</evidence>
<feature type="transmembrane region" description="Helical" evidence="7">
    <location>
        <begin position="333"/>
        <end position="350"/>
    </location>
</feature>
<feature type="transmembrane region" description="Helical" evidence="7">
    <location>
        <begin position="161"/>
        <end position="181"/>
    </location>
</feature>
<feature type="transmembrane region" description="Helical" evidence="7">
    <location>
        <begin position="302"/>
        <end position="321"/>
    </location>
</feature>
<feature type="transmembrane region" description="Helical" evidence="7">
    <location>
        <begin position="274"/>
        <end position="295"/>
    </location>
</feature>
<gene>
    <name evidence="9" type="primary">nuoM</name>
    <name evidence="9" type="ORF">NSPWAT_0984</name>
</gene>
<name>A0ABM9HCC5_9BACT</name>
<feature type="transmembrane region" description="Helical" evidence="7">
    <location>
        <begin position="371"/>
        <end position="392"/>
    </location>
</feature>
<dbReference type="PANTHER" id="PTHR43507:SF1">
    <property type="entry name" value="NADH-UBIQUINONE OXIDOREDUCTASE CHAIN 4"/>
    <property type="match status" value="1"/>
</dbReference>
<protein>
    <submittedName>
        <fullName evidence="9">NADH-quinone oxidoreductase, subunit M</fullName>
    </submittedName>
</protein>
<reference evidence="9 10" key="1">
    <citation type="submission" date="2022-09" db="EMBL/GenBank/DDBJ databases">
        <authorList>
            <person name="Kop L."/>
        </authorList>
    </citation>
    <scope>NUCLEOTIDE SEQUENCE [LARGE SCALE GENOMIC DNA]</scope>
    <source>
        <strain evidence="9 10">347</strain>
    </source>
</reference>
<proteinExistence type="inferred from homology"/>
<dbReference type="InterPro" id="IPR003918">
    <property type="entry name" value="NADH_UbQ_OxRdtase"/>
</dbReference>
<dbReference type="RefSeq" id="WP_282010760.1">
    <property type="nucleotide sequence ID" value="NZ_OX336137.1"/>
</dbReference>
<dbReference type="InterPro" id="IPR001750">
    <property type="entry name" value="ND/Mrp_TM"/>
</dbReference>
<accession>A0ABM9HCC5</accession>
<feature type="transmembrane region" description="Helical" evidence="7">
    <location>
        <begin position="132"/>
        <end position="149"/>
    </location>
</feature>
<feature type="transmembrane region" description="Helical" evidence="7">
    <location>
        <begin position="107"/>
        <end position="126"/>
    </location>
</feature>
<feature type="transmembrane region" description="Helical" evidence="7">
    <location>
        <begin position="31"/>
        <end position="49"/>
    </location>
</feature>
<evidence type="ECO:0000256" key="5">
    <source>
        <dbReference type="ARBA" id="ARBA00023136"/>
    </source>
</evidence>
<keyword evidence="10" id="KW-1185">Reference proteome</keyword>
<evidence type="ECO:0000259" key="8">
    <source>
        <dbReference type="Pfam" id="PF00361"/>
    </source>
</evidence>
<keyword evidence="3 6" id="KW-0812">Transmembrane</keyword>
<feature type="transmembrane region" description="Helical" evidence="7">
    <location>
        <begin position="412"/>
        <end position="434"/>
    </location>
</feature>
<dbReference type="Proteomes" id="UP001157733">
    <property type="component" value="Chromosome"/>
</dbReference>
<keyword evidence="5 7" id="KW-0472">Membrane</keyword>
<evidence type="ECO:0000256" key="1">
    <source>
        <dbReference type="ARBA" id="ARBA00004127"/>
    </source>
</evidence>
<dbReference type="Pfam" id="PF00361">
    <property type="entry name" value="Proton_antipo_M"/>
    <property type="match status" value="1"/>
</dbReference>
<dbReference type="PRINTS" id="PR01437">
    <property type="entry name" value="NUOXDRDTASE4"/>
</dbReference>
<feature type="transmembrane region" description="Helical" evidence="7">
    <location>
        <begin position="6"/>
        <end position="24"/>
    </location>
</feature>
<feature type="transmembrane region" description="Helical" evidence="7">
    <location>
        <begin position="69"/>
        <end position="95"/>
    </location>
</feature>
<dbReference type="PANTHER" id="PTHR43507">
    <property type="entry name" value="NADH-UBIQUINONE OXIDOREDUCTASE CHAIN 4"/>
    <property type="match status" value="1"/>
</dbReference>